<proteinExistence type="predicted"/>
<feature type="transmembrane region" description="Helical" evidence="8">
    <location>
        <begin position="409"/>
        <end position="427"/>
    </location>
</feature>
<evidence type="ECO:0000256" key="1">
    <source>
        <dbReference type="ARBA" id="ARBA00004651"/>
    </source>
</evidence>
<keyword evidence="9" id="KW-0732">Signal</keyword>
<dbReference type="PANTHER" id="PTHR42643">
    <property type="entry name" value="IONOTROPIC RECEPTOR 20A-RELATED"/>
    <property type="match status" value="1"/>
</dbReference>
<evidence type="ECO:0000256" key="5">
    <source>
        <dbReference type="ARBA" id="ARBA00023136"/>
    </source>
</evidence>
<keyword evidence="10" id="KW-1185">Reference proteome</keyword>
<dbReference type="RefSeq" id="XP_015174640.1">
    <property type="nucleotide sequence ID" value="XM_015319154.1"/>
</dbReference>
<evidence type="ECO:0000256" key="2">
    <source>
        <dbReference type="ARBA" id="ARBA00022475"/>
    </source>
</evidence>
<dbReference type="InterPro" id="IPR052192">
    <property type="entry name" value="Insect_Ionotropic_Sensory_Rcpt"/>
</dbReference>
<sequence>MTNLLLHSLLLSVASSVMPGGNSSYDKAIDTTLNILISCTVKTSNNKILLAGEYSDVLINRRHFFGITPIALVGESKNSSFDLLALTRQSFIVYKKTFHEFVRFLNKLRFFVVITSSQPILKLTLRRIKDTTWANNNGCYIMIDKRTGKRGCVNAYSYLWTAWQFDLLRSIFICVDPNEGVLLYSYDPYTAQVSGDWIEAGRFSGRNGHPWLLLKKKYDKELIGCQFKKIKKTSALYGYEVKLCAIHAPPHLSVNNNITGLDRFSGDNSMIIKTILQKLNATINITVKQMMLGGINKYGRMTGVLGEVASGNYDMGMNSRSFTMMWHLSYTYPHDEAGICSMSQSSKEISELRKLMGLLTTPFMIISMILCVITLLIIIKFDGFFEACLNIERLVVCVAMLRLPNINSYRIYICMIFLLSLTANAVFQSHWYTLLTIPQFYANIDTYDDLKDSGNAIYGTISFKDMVGEELDSRYHETSYMDCTNIVKNSSNVVCVSDCLDIFERTLNEKDLHVSRYKIREFVSTFIARENWPIFETFSKNLQKLVESGLVSLWRKRATEHLHREIQLRVLNMTGFKVLKFRHLDFSFYILIIGNSCAMFVFAMELLIHRHRVKIKRIIKKKFNRFNRLK</sequence>
<gene>
    <name evidence="11" type="primary">LOC107065449</name>
</gene>
<keyword evidence="5 8" id="KW-0472">Membrane</keyword>
<evidence type="ECO:0000256" key="4">
    <source>
        <dbReference type="ARBA" id="ARBA00022989"/>
    </source>
</evidence>
<dbReference type="Gene3D" id="3.40.190.10">
    <property type="entry name" value="Periplasmic binding protein-like II"/>
    <property type="match status" value="1"/>
</dbReference>
<dbReference type="SUPFAM" id="SSF53850">
    <property type="entry name" value="Periplasmic binding protein-like II"/>
    <property type="match status" value="1"/>
</dbReference>
<accession>A0ABM1I353</accession>
<feature type="chain" id="PRO_5046883084" evidence="9">
    <location>
        <begin position="17"/>
        <end position="630"/>
    </location>
</feature>
<evidence type="ECO:0000313" key="11">
    <source>
        <dbReference type="RefSeq" id="XP_015174640.1"/>
    </source>
</evidence>
<evidence type="ECO:0000256" key="6">
    <source>
        <dbReference type="ARBA" id="ARBA00023170"/>
    </source>
</evidence>
<evidence type="ECO:0000256" key="9">
    <source>
        <dbReference type="SAM" id="SignalP"/>
    </source>
</evidence>
<evidence type="ECO:0000313" key="10">
    <source>
        <dbReference type="Proteomes" id="UP000694924"/>
    </source>
</evidence>
<dbReference type="PANTHER" id="PTHR42643:SF24">
    <property type="entry name" value="IONOTROPIC RECEPTOR 60A"/>
    <property type="match status" value="1"/>
</dbReference>
<protein>
    <submittedName>
        <fullName evidence="11">Uncharacterized protein LOC107065449 isoform X1</fullName>
    </submittedName>
</protein>
<evidence type="ECO:0000256" key="8">
    <source>
        <dbReference type="SAM" id="Phobius"/>
    </source>
</evidence>
<keyword evidence="2" id="KW-1003">Cell membrane</keyword>
<name>A0ABM1I353_POLDO</name>
<keyword evidence="7" id="KW-0325">Glycoprotein</keyword>
<dbReference type="GeneID" id="107065449"/>
<feature type="transmembrane region" description="Helical" evidence="8">
    <location>
        <begin position="355"/>
        <end position="379"/>
    </location>
</feature>
<reference evidence="11" key="1">
    <citation type="submission" date="2025-08" db="UniProtKB">
        <authorList>
            <consortium name="RefSeq"/>
        </authorList>
    </citation>
    <scope>IDENTIFICATION</scope>
    <source>
        <tissue evidence="11">Whole body</tissue>
    </source>
</reference>
<feature type="transmembrane region" description="Helical" evidence="8">
    <location>
        <begin position="586"/>
        <end position="608"/>
    </location>
</feature>
<keyword evidence="6" id="KW-0675">Receptor</keyword>
<organism evidence="10 11">
    <name type="scientific">Polistes dominula</name>
    <name type="common">European paper wasp</name>
    <name type="synonym">Vespa dominula</name>
    <dbReference type="NCBI Taxonomy" id="743375"/>
    <lineage>
        <taxon>Eukaryota</taxon>
        <taxon>Metazoa</taxon>
        <taxon>Ecdysozoa</taxon>
        <taxon>Arthropoda</taxon>
        <taxon>Hexapoda</taxon>
        <taxon>Insecta</taxon>
        <taxon>Pterygota</taxon>
        <taxon>Neoptera</taxon>
        <taxon>Endopterygota</taxon>
        <taxon>Hymenoptera</taxon>
        <taxon>Apocrita</taxon>
        <taxon>Aculeata</taxon>
        <taxon>Vespoidea</taxon>
        <taxon>Vespidae</taxon>
        <taxon>Polistinae</taxon>
        <taxon>Polistini</taxon>
        <taxon>Polistes</taxon>
    </lineage>
</organism>
<evidence type="ECO:0000256" key="7">
    <source>
        <dbReference type="ARBA" id="ARBA00023180"/>
    </source>
</evidence>
<evidence type="ECO:0000256" key="3">
    <source>
        <dbReference type="ARBA" id="ARBA00022692"/>
    </source>
</evidence>
<feature type="signal peptide" evidence="9">
    <location>
        <begin position="1"/>
        <end position="16"/>
    </location>
</feature>
<dbReference type="Proteomes" id="UP000694924">
    <property type="component" value="Unplaced"/>
</dbReference>
<keyword evidence="3 8" id="KW-0812">Transmembrane</keyword>
<comment type="subcellular location">
    <subcellularLocation>
        <location evidence="1">Cell membrane</location>
        <topology evidence="1">Multi-pass membrane protein</topology>
    </subcellularLocation>
</comment>
<keyword evidence="4 8" id="KW-1133">Transmembrane helix</keyword>